<dbReference type="WBParaSite" id="maker-uti_cns_0002587-snap-gene-0.6-mRNA-1">
    <property type="protein sequence ID" value="maker-uti_cns_0002587-snap-gene-0.6-mRNA-1"/>
    <property type="gene ID" value="maker-uti_cns_0002587-snap-gene-0.6"/>
</dbReference>
<dbReference type="PANTHER" id="PTHR13794:SF58">
    <property type="entry name" value="MITOCHONDRIAL ENOLASE SUPERFAMILY MEMBER 1"/>
    <property type="match status" value="1"/>
</dbReference>
<evidence type="ECO:0000256" key="2">
    <source>
        <dbReference type="ARBA" id="ARBA00022723"/>
    </source>
</evidence>
<feature type="chain" id="PRO_5009845692" evidence="4">
    <location>
        <begin position="27"/>
        <end position="638"/>
    </location>
</feature>
<dbReference type="GO" id="GO:0000287">
    <property type="term" value="F:magnesium ion binding"/>
    <property type="evidence" value="ECO:0007669"/>
    <property type="project" value="TreeGrafter"/>
</dbReference>
<dbReference type="InterPro" id="IPR013342">
    <property type="entry name" value="Mandelate_racemase_C"/>
</dbReference>
<dbReference type="GO" id="GO:0016836">
    <property type="term" value="F:hydro-lyase activity"/>
    <property type="evidence" value="ECO:0007669"/>
    <property type="project" value="TreeGrafter"/>
</dbReference>
<evidence type="ECO:0000313" key="8">
    <source>
        <dbReference type="WBParaSite" id="maker-uti_cns_0003309-snap-gene-0.5-mRNA-1"/>
    </source>
</evidence>
<dbReference type="InterPro" id="IPR036849">
    <property type="entry name" value="Enolase-like_C_sf"/>
</dbReference>
<keyword evidence="6" id="KW-1185">Reference proteome</keyword>
<proteinExistence type="predicted"/>
<dbReference type="SFLD" id="SFLDG00179">
    <property type="entry name" value="mandelate_racemase"/>
    <property type="match status" value="1"/>
</dbReference>
<dbReference type="Pfam" id="PF13378">
    <property type="entry name" value="MR_MLE_C"/>
    <property type="match status" value="1"/>
</dbReference>
<dbReference type="InterPro" id="IPR018110">
    <property type="entry name" value="Mandel_Rmase/mucon_lact_enz_CS"/>
</dbReference>
<keyword evidence="2" id="KW-0479">Metal-binding</keyword>
<dbReference type="SFLD" id="SFLDS00001">
    <property type="entry name" value="Enolase"/>
    <property type="match status" value="1"/>
</dbReference>
<dbReference type="SUPFAM" id="SSF54826">
    <property type="entry name" value="Enolase N-terminal domain-like"/>
    <property type="match status" value="1"/>
</dbReference>
<dbReference type="AlphaFoldDB" id="A0A1I8GWP5"/>
<evidence type="ECO:0000256" key="1">
    <source>
        <dbReference type="ARBA" id="ARBA00001946"/>
    </source>
</evidence>
<evidence type="ECO:0000313" key="6">
    <source>
        <dbReference type="Proteomes" id="UP000095280"/>
    </source>
</evidence>
<dbReference type="Proteomes" id="UP000095280">
    <property type="component" value="Unplaced"/>
</dbReference>
<feature type="signal peptide" evidence="4">
    <location>
        <begin position="1"/>
        <end position="26"/>
    </location>
</feature>
<dbReference type="GO" id="GO:0016052">
    <property type="term" value="P:carbohydrate catabolic process"/>
    <property type="evidence" value="ECO:0007669"/>
    <property type="project" value="TreeGrafter"/>
</dbReference>
<dbReference type="InterPro" id="IPR029065">
    <property type="entry name" value="Enolase_C-like"/>
</dbReference>
<dbReference type="InterPro" id="IPR029017">
    <property type="entry name" value="Enolase-like_N"/>
</dbReference>
<accession>A0A1I8GWP5</accession>
<dbReference type="Gene3D" id="3.30.390.10">
    <property type="entry name" value="Enolase-like, N-terminal domain"/>
    <property type="match status" value="1"/>
</dbReference>
<dbReference type="NCBIfam" id="NF011968">
    <property type="entry name" value="PRK15440.1"/>
    <property type="match status" value="1"/>
</dbReference>
<dbReference type="SUPFAM" id="SSF51604">
    <property type="entry name" value="Enolase C-terminal domain-like"/>
    <property type="match status" value="1"/>
</dbReference>
<evidence type="ECO:0000256" key="4">
    <source>
        <dbReference type="SAM" id="SignalP"/>
    </source>
</evidence>
<evidence type="ECO:0000313" key="7">
    <source>
        <dbReference type="WBParaSite" id="maker-uti_cns_0002587-snap-gene-0.6-mRNA-1"/>
    </source>
</evidence>
<dbReference type="WBParaSite" id="maker-uti_cns_0003309-snap-gene-0.5-mRNA-1">
    <property type="protein sequence ID" value="maker-uti_cns_0003309-snap-gene-0.5-mRNA-1"/>
    <property type="gene ID" value="maker-uti_cns_0003309-snap-gene-0.5"/>
</dbReference>
<dbReference type="PANTHER" id="PTHR13794">
    <property type="entry name" value="ENOLASE SUPERFAMILY, MANDELATE RACEMASE"/>
    <property type="match status" value="1"/>
</dbReference>
<name>A0A1I8GWP5_9PLAT</name>
<protein>
    <submittedName>
        <fullName evidence="7 8">MR_MLE domain-containing protein</fullName>
    </submittedName>
</protein>
<dbReference type="InterPro" id="IPR046945">
    <property type="entry name" value="RHMD-like"/>
</dbReference>
<keyword evidence="3" id="KW-0460">Magnesium</keyword>
<dbReference type="Gene3D" id="3.20.20.120">
    <property type="entry name" value="Enolase-like C-terminal domain"/>
    <property type="match status" value="1"/>
</dbReference>
<evidence type="ECO:0000256" key="3">
    <source>
        <dbReference type="ARBA" id="ARBA00022842"/>
    </source>
</evidence>
<dbReference type="Pfam" id="PF02746">
    <property type="entry name" value="MR_MLE_N"/>
    <property type="match status" value="1"/>
</dbReference>
<comment type="cofactor">
    <cofactor evidence="1">
        <name>Mg(2+)</name>
        <dbReference type="ChEBI" id="CHEBI:18420"/>
    </cofactor>
</comment>
<reference evidence="7 8" key="1">
    <citation type="submission" date="2016-11" db="UniProtKB">
        <authorList>
            <consortium name="WormBaseParasite"/>
        </authorList>
    </citation>
    <scope>IDENTIFICATION</scope>
</reference>
<dbReference type="FunFam" id="3.20.20.120:FF:000005">
    <property type="entry name" value="Putative L-rhamnonate dehydratase"/>
    <property type="match status" value="1"/>
</dbReference>
<dbReference type="InterPro" id="IPR013341">
    <property type="entry name" value="Mandelate_racemase_N_dom"/>
</dbReference>
<organism evidence="6 8">
    <name type="scientific">Macrostomum lignano</name>
    <dbReference type="NCBI Taxonomy" id="282301"/>
    <lineage>
        <taxon>Eukaryota</taxon>
        <taxon>Metazoa</taxon>
        <taxon>Spiralia</taxon>
        <taxon>Lophotrochozoa</taxon>
        <taxon>Platyhelminthes</taxon>
        <taxon>Rhabditophora</taxon>
        <taxon>Macrostomorpha</taxon>
        <taxon>Macrostomida</taxon>
        <taxon>Macrostomidae</taxon>
        <taxon>Macrostomum</taxon>
    </lineage>
</organism>
<dbReference type="SMART" id="SM00922">
    <property type="entry name" value="MR_MLE"/>
    <property type="match status" value="1"/>
</dbReference>
<keyword evidence="4" id="KW-0732">Signal</keyword>
<feature type="domain" description="Mandelate racemase/muconate lactonizing enzyme C-terminal" evidence="5">
    <location>
        <begin position="386"/>
        <end position="482"/>
    </location>
</feature>
<dbReference type="PROSITE" id="PS00908">
    <property type="entry name" value="MR_MLE_1"/>
    <property type="match status" value="1"/>
</dbReference>
<sequence>MPSFINRLRVLWALTLLVFLAGQADSRLHLKPMHCHKVEMHGMSHWTLPNKADCAVGIFSCWYVNVSRPVPNFAQPAQSTYFKGDCGTCPANEKSCVTCSEPYCNFKKTKSPRVLYHTDLMNQLSYVWVRRLTPFEYRLRRSREAKGSSADDFPRRPKVRVTVSSDFSSKESRSIAGLGAACQLLPLLLLLADRVACTLYRYLEPWPRCPGFARSEPTHWINGYPTPIANPMSCYSQYRATRKSWGINALGSMIVEVEAEDGTTGVGVTIAGEPGERHRSATGIYMYSCLRHQFAVPLLTAGCYIVENHLSRFIEGEDPRNIEKMWDCMYRATVNYGRKGLTLQAISAVDLALWDLLGRLRGEPVYNLLGGLCRDRLPVYCTTARPDIAQKLGFAGAKVPCPHGPAEGDAGLRRNVAYFADWRRKVGPDFPLMLDCYMALSVPYSLRLAKALEPHGLRWLEEPLHPDDYPGYRRLADSLMASGSTVQLTCGEHEYSRYGFRDLIDGGVTVLQPDITWLGGITEARRVVAMAAARDAVVVPHGSSVYSYHLQMAFPNCPLGEFINLSPEADTVSPYFGNLFLDEPLPERGFVRLAADRPGFGVTLNREDLRRPCEGRVVDSKHQRVPNKMDEELPVVPF</sequence>
<evidence type="ECO:0000259" key="5">
    <source>
        <dbReference type="SMART" id="SM00922"/>
    </source>
</evidence>
<dbReference type="GO" id="GO:0009063">
    <property type="term" value="P:amino acid catabolic process"/>
    <property type="evidence" value="ECO:0007669"/>
    <property type="project" value="InterPro"/>
</dbReference>